<dbReference type="InterPro" id="IPR004463">
    <property type="entry name" value="UDP-acyl_GlcNac_deAcase"/>
</dbReference>
<keyword evidence="7 12" id="KW-0479">Metal-binding</keyword>
<protein>
    <recommendedName>
        <fullName evidence="4 12">UDP-3-O-acyl-N-acetylglucosamine deacetylase</fullName>
        <shortName evidence="12">UDP-3-O-acyl-GlcNAc deacetylase</shortName>
        <ecNumber evidence="4 12">3.5.1.108</ecNumber>
    </recommendedName>
    <alternativeName>
        <fullName evidence="12">UDP-3-O-[R-3-hydroxymyristoyl]-N-acetylglucosamine deacetylase</fullName>
    </alternativeName>
</protein>
<keyword evidence="9 12" id="KW-0862">Zinc</keyword>
<comment type="caution">
    <text evidence="13">The sequence shown here is derived from an EMBL/GenBank/DDBJ whole genome shotgun (WGS) entry which is preliminary data.</text>
</comment>
<dbReference type="Pfam" id="PF03331">
    <property type="entry name" value="LpxC"/>
    <property type="match status" value="1"/>
</dbReference>
<proteinExistence type="inferred from homology"/>
<evidence type="ECO:0000256" key="5">
    <source>
        <dbReference type="ARBA" id="ARBA00022516"/>
    </source>
</evidence>
<dbReference type="PANTHER" id="PTHR33694">
    <property type="entry name" value="UDP-3-O-ACYL-N-ACETYLGLUCOSAMINE DEACETYLASE 1, MITOCHONDRIAL-RELATED"/>
    <property type="match status" value="1"/>
</dbReference>
<evidence type="ECO:0000256" key="9">
    <source>
        <dbReference type="ARBA" id="ARBA00022833"/>
    </source>
</evidence>
<evidence type="ECO:0000256" key="4">
    <source>
        <dbReference type="ARBA" id="ARBA00012745"/>
    </source>
</evidence>
<organism evidence="13 14">
    <name type="scientific">Acetobacter musti</name>
    <dbReference type="NCBI Taxonomy" id="864732"/>
    <lineage>
        <taxon>Bacteria</taxon>
        <taxon>Pseudomonadati</taxon>
        <taxon>Pseudomonadota</taxon>
        <taxon>Alphaproteobacteria</taxon>
        <taxon>Acetobacterales</taxon>
        <taxon>Acetobacteraceae</taxon>
        <taxon>Acetobacter</taxon>
    </lineage>
</organism>
<comment type="pathway">
    <text evidence="3 12">Glycolipid biosynthesis; lipid IV(A) biosynthesis; lipid IV(A) from (3R)-3-hydroxytetradecanoyl-[acyl-carrier-protein] and UDP-N-acetyl-alpha-D-glucosamine: step 2/6.</text>
</comment>
<evidence type="ECO:0000256" key="2">
    <source>
        <dbReference type="ARBA" id="ARBA00002923"/>
    </source>
</evidence>
<keyword evidence="8 12" id="KW-0378">Hydrolase</keyword>
<feature type="binding site" evidence="12">
    <location>
        <position position="113"/>
    </location>
    <ligand>
        <name>Zn(2+)</name>
        <dbReference type="ChEBI" id="CHEBI:29105"/>
    </ligand>
</feature>
<feature type="binding site" evidence="12">
    <location>
        <position position="272"/>
    </location>
    <ligand>
        <name>Zn(2+)</name>
        <dbReference type="ChEBI" id="CHEBI:29105"/>
    </ligand>
</feature>
<reference evidence="13 14" key="1">
    <citation type="journal article" date="2020" name="Int. J. Syst. Evol. Microbiol.">
        <title>Novel acetic acid bacteria from cider fermentations: Acetobacter conturbans sp. nov. and Acetobacter fallax sp. nov.</title>
        <authorList>
            <person name="Sombolestani A.S."/>
            <person name="Cleenwerck I."/>
            <person name="Cnockaert M."/>
            <person name="Borremans W."/>
            <person name="Wieme A.D."/>
            <person name="De Vuyst L."/>
            <person name="Vandamme P."/>
        </authorList>
    </citation>
    <scope>NUCLEOTIDE SEQUENCE [LARGE SCALE GENOMIC DNA]</scope>
    <source>
        <strain evidence="13 14">LMG 30640</strain>
    </source>
</reference>
<dbReference type="EMBL" id="WOTB01000013">
    <property type="protein sequence ID" value="NHN85187.1"/>
    <property type="molecule type" value="Genomic_DNA"/>
</dbReference>
<keyword evidence="6 12" id="KW-0441">Lipid A biosynthesis</keyword>
<evidence type="ECO:0000256" key="11">
    <source>
        <dbReference type="ARBA" id="ARBA00024535"/>
    </source>
</evidence>
<evidence type="ECO:0000256" key="3">
    <source>
        <dbReference type="ARBA" id="ARBA00005002"/>
    </source>
</evidence>
<dbReference type="Gene3D" id="3.30.1700.10">
    <property type="entry name" value="lpxc deacetylase, domain 2"/>
    <property type="match status" value="1"/>
</dbReference>
<dbReference type="Gene3D" id="3.30.230.20">
    <property type="entry name" value="lpxc deacetylase, domain 1"/>
    <property type="match status" value="1"/>
</dbReference>
<keyword evidence="14" id="KW-1185">Reference proteome</keyword>
<sequence length="334" mass="35954">MTADTTEEAFLSTASSFRTLATEAFSSRTAEPAVAGQRTLRSSISCVGIGLHTGAAIRLSIRPAPADTGIVFQRTDIAASPLPARYDSVVETRLSTVIGESPQSGNRVATIEHMMSALHGRGIDNALILVDGPELPVLDGSSADFLFLLDCAGTTESDEPRREIEILKTVRVANGDAFAVLRPHARSGLSLEMTIDFPAAAIGRQKLSLDLDESAFRHDLAFSRTFTERGEIDALHRAGLALGGSLDNAIVVDGVNVLNPTGLRARDEFVRHKLLDAVGDLYLAGARLRGRFIGHKSGHHLNNQLLRTLFADRSAWRWAQKRASGSLQPRRVAA</sequence>
<dbReference type="NCBIfam" id="TIGR00325">
    <property type="entry name" value="lpxC"/>
    <property type="match status" value="1"/>
</dbReference>
<dbReference type="InterPro" id="IPR015870">
    <property type="entry name" value="UDP-acyl_N-AcGlcN_deAcase_N"/>
</dbReference>
<gene>
    <name evidence="12" type="primary">lpxC</name>
    <name evidence="13" type="ORF">GOB93_11110</name>
</gene>
<comment type="catalytic activity">
    <reaction evidence="11 12">
        <text>a UDP-3-O-[(3R)-3-hydroxyacyl]-N-acetyl-alpha-D-glucosamine + H2O = a UDP-3-O-[(3R)-3-hydroxyacyl]-alpha-D-glucosamine + acetate</text>
        <dbReference type="Rhea" id="RHEA:67816"/>
        <dbReference type="ChEBI" id="CHEBI:15377"/>
        <dbReference type="ChEBI" id="CHEBI:30089"/>
        <dbReference type="ChEBI" id="CHEBI:137740"/>
        <dbReference type="ChEBI" id="CHEBI:173225"/>
        <dbReference type="EC" id="3.5.1.108"/>
    </reaction>
</comment>
<evidence type="ECO:0000313" key="13">
    <source>
        <dbReference type="EMBL" id="NHN85187.1"/>
    </source>
</evidence>
<keyword evidence="5 12" id="KW-0444">Lipid biosynthesis</keyword>
<evidence type="ECO:0000256" key="12">
    <source>
        <dbReference type="HAMAP-Rule" id="MF_00388"/>
    </source>
</evidence>
<keyword evidence="10 12" id="KW-0443">Lipid metabolism</keyword>
<evidence type="ECO:0000256" key="7">
    <source>
        <dbReference type="ARBA" id="ARBA00022723"/>
    </source>
</evidence>
<dbReference type="InterPro" id="IPR020568">
    <property type="entry name" value="Ribosomal_Su5_D2-typ_SF"/>
</dbReference>
<comment type="cofactor">
    <cofactor evidence="1 12">
        <name>Zn(2+)</name>
        <dbReference type="ChEBI" id="CHEBI:29105"/>
    </cofactor>
</comment>
<evidence type="ECO:0000313" key="14">
    <source>
        <dbReference type="Proteomes" id="UP000635278"/>
    </source>
</evidence>
<evidence type="ECO:0000256" key="1">
    <source>
        <dbReference type="ARBA" id="ARBA00001947"/>
    </source>
</evidence>
<dbReference type="SUPFAM" id="SSF54211">
    <property type="entry name" value="Ribosomal protein S5 domain 2-like"/>
    <property type="match status" value="2"/>
</dbReference>
<accession>A0ABX0JPJ2</accession>
<dbReference type="HAMAP" id="MF_00388">
    <property type="entry name" value="LpxC"/>
    <property type="match status" value="1"/>
</dbReference>
<comment type="similarity">
    <text evidence="12">Belongs to the LpxC family.</text>
</comment>
<comment type="function">
    <text evidence="2 12">Catalyzes the hydrolysis of UDP-3-O-myristoyl-N-acetylglucosamine to form UDP-3-O-myristoylglucosamine and acetate, the committed step in lipid A biosynthesis.</text>
</comment>
<feature type="binding site" evidence="12">
    <location>
        <position position="276"/>
    </location>
    <ligand>
        <name>Zn(2+)</name>
        <dbReference type="ChEBI" id="CHEBI:29105"/>
    </ligand>
</feature>
<feature type="active site" description="Proton donor" evidence="12">
    <location>
        <position position="299"/>
    </location>
</feature>
<evidence type="ECO:0000256" key="10">
    <source>
        <dbReference type="ARBA" id="ARBA00023098"/>
    </source>
</evidence>
<dbReference type="GO" id="GO:0103117">
    <property type="term" value="F:UDP-3-O-acyl-N-acetylglucosamine deacetylase activity"/>
    <property type="evidence" value="ECO:0007669"/>
    <property type="project" value="UniProtKB-EC"/>
</dbReference>
<dbReference type="EC" id="3.5.1.108" evidence="4 12"/>
<dbReference type="PANTHER" id="PTHR33694:SF1">
    <property type="entry name" value="UDP-3-O-ACYL-N-ACETYLGLUCOSAMINE DEACETYLASE 1, MITOCHONDRIAL-RELATED"/>
    <property type="match status" value="1"/>
</dbReference>
<dbReference type="InterPro" id="IPR011334">
    <property type="entry name" value="UDP-acyl_GlcNac_deAcase_C"/>
</dbReference>
<dbReference type="Proteomes" id="UP000635278">
    <property type="component" value="Unassembled WGS sequence"/>
</dbReference>
<evidence type="ECO:0000256" key="6">
    <source>
        <dbReference type="ARBA" id="ARBA00022556"/>
    </source>
</evidence>
<evidence type="ECO:0000256" key="8">
    <source>
        <dbReference type="ARBA" id="ARBA00022801"/>
    </source>
</evidence>
<name>A0ABX0JPJ2_9PROT</name>